<feature type="chain" id="PRO_5042129876" description="Lectin-like protein BA14k" evidence="1">
    <location>
        <begin position="37"/>
        <end position="135"/>
    </location>
</feature>
<proteinExistence type="predicted"/>
<evidence type="ECO:0000256" key="1">
    <source>
        <dbReference type="SAM" id="SignalP"/>
    </source>
</evidence>
<dbReference type="AlphaFoldDB" id="A0AAE4CDV1"/>
<evidence type="ECO:0000313" key="3">
    <source>
        <dbReference type="Proteomes" id="UP001183643"/>
    </source>
</evidence>
<name>A0AAE4CDV1_9ACTN</name>
<accession>A0AAE4CDV1</accession>
<keyword evidence="1" id="KW-0732">Signal</keyword>
<comment type="caution">
    <text evidence="2">The sequence shown here is derived from an EMBL/GenBank/DDBJ whole genome shotgun (WGS) entry which is preliminary data.</text>
</comment>
<dbReference type="EMBL" id="JAVDYB010000001">
    <property type="protein sequence ID" value="MDR7281006.1"/>
    <property type="molecule type" value="Genomic_DNA"/>
</dbReference>
<dbReference type="InterPro" id="IPR006311">
    <property type="entry name" value="TAT_signal"/>
</dbReference>
<dbReference type="RefSeq" id="WP_310375893.1">
    <property type="nucleotide sequence ID" value="NZ_JAVDYB010000001.1"/>
</dbReference>
<evidence type="ECO:0000313" key="2">
    <source>
        <dbReference type="EMBL" id="MDR7281006.1"/>
    </source>
</evidence>
<protein>
    <recommendedName>
        <fullName evidence="4">Lectin-like protein BA14k</fullName>
    </recommendedName>
</protein>
<gene>
    <name evidence="2" type="ORF">J2S41_007784</name>
</gene>
<feature type="signal peptide" evidence="1">
    <location>
        <begin position="1"/>
        <end position="36"/>
    </location>
</feature>
<dbReference type="Proteomes" id="UP001183643">
    <property type="component" value="Unassembled WGS sequence"/>
</dbReference>
<organism evidence="2 3">
    <name type="scientific">Catenuloplanes atrovinosus</name>
    <dbReference type="NCBI Taxonomy" id="137266"/>
    <lineage>
        <taxon>Bacteria</taxon>
        <taxon>Bacillati</taxon>
        <taxon>Actinomycetota</taxon>
        <taxon>Actinomycetes</taxon>
        <taxon>Micromonosporales</taxon>
        <taxon>Micromonosporaceae</taxon>
        <taxon>Catenuloplanes</taxon>
    </lineage>
</organism>
<keyword evidence="3" id="KW-1185">Reference proteome</keyword>
<evidence type="ECO:0008006" key="4">
    <source>
        <dbReference type="Google" id="ProtNLM"/>
    </source>
</evidence>
<dbReference type="PROSITE" id="PS51318">
    <property type="entry name" value="TAT"/>
    <property type="match status" value="1"/>
</dbReference>
<sequence length="135" mass="14907">MRTSTFATRTPARRSHGLRRRLAMMGVALIAGTALAGTGAAPAFADFPGIDMHRACQTQHGGGQIAWIAGGADVYGWRCAANYHEFINGPNHGIDVDRACRDQHGSDYYAAYGARWDPYSWYCNNWQSYPYPSYP</sequence>
<reference evidence="2" key="1">
    <citation type="submission" date="2023-07" db="EMBL/GenBank/DDBJ databases">
        <title>Sequencing the genomes of 1000 actinobacteria strains.</title>
        <authorList>
            <person name="Klenk H.-P."/>
        </authorList>
    </citation>
    <scope>NUCLEOTIDE SEQUENCE</scope>
    <source>
        <strain evidence="2">DSM 44707</strain>
    </source>
</reference>